<feature type="region of interest" description="Disordered" evidence="1">
    <location>
        <begin position="73"/>
        <end position="110"/>
    </location>
</feature>
<sequence>MLLLLVAGCGRGAGAAIHEPARALAPPPSRPFWCCCHLRPKLHVLVSSGFGEGSWAAAHTHLGSLSDGLGEWMGNSVEGSREKRAGRGRAGGTRCRQSGSESLVQSDSQG</sequence>
<evidence type="ECO:0000313" key="3">
    <source>
        <dbReference type="EMBL" id="KAK7545900.1"/>
    </source>
</evidence>
<evidence type="ECO:0000313" key="4">
    <source>
        <dbReference type="Proteomes" id="UP001365128"/>
    </source>
</evidence>
<accession>A0ABR1MEK1</accession>
<feature type="compositionally biased region" description="Polar residues" evidence="1">
    <location>
        <begin position="97"/>
        <end position="110"/>
    </location>
</feature>
<protein>
    <recommendedName>
        <fullName evidence="5">Secreted protein</fullName>
    </recommendedName>
</protein>
<dbReference type="Proteomes" id="UP001365128">
    <property type="component" value="Unassembled WGS sequence"/>
</dbReference>
<proteinExistence type="predicted"/>
<dbReference type="EMBL" id="JBBPDW010000016">
    <property type="protein sequence ID" value="KAK7545900.1"/>
    <property type="molecule type" value="Genomic_DNA"/>
</dbReference>
<keyword evidence="4" id="KW-1185">Reference proteome</keyword>
<feature type="signal peptide" evidence="2">
    <location>
        <begin position="1"/>
        <end position="15"/>
    </location>
</feature>
<organism evidence="3 4">
    <name type="scientific">Phyllosticta citricarpa</name>
    <dbReference type="NCBI Taxonomy" id="55181"/>
    <lineage>
        <taxon>Eukaryota</taxon>
        <taxon>Fungi</taxon>
        <taxon>Dikarya</taxon>
        <taxon>Ascomycota</taxon>
        <taxon>Pezizomycotina</taxon>
        <taxon>Dothideomycetes</taxon>
        <taxon>Dothideomycetes incertae sedis</taxon>
        <taxon>Botryosphaeriales</taxon>
        <taxon>Phyllostictaceae</taxon>
        <taxon>Phyllosticta</taxon>
    </lineage>
</organism>
<evidence type="ECO:0000256" key="1">
    <source>
        <dbReference type="SAM" id="MobiDB-lite"/>
    </source>
</evidence>
<name>A0ABR1MEK1_9PEZI</name>
<comment type="caution">
    <text evidence="3">The sequence shown here is derived from an EMBL/GenBank/DDBJ whole genome shotgun (WGS) entry which is preliminary data.</text>
</comment>
<reference evidence="3 4" key="1">
    <citation type="submission" date="2024-04" db="EMBL/GenBank/DDBJ databases">
        <title>Phyllosticta paracitricarpa is synonymous to the EU quarantine fungus P. citricarpa based on phylogenomic analyses.</title>
        <authorList>
            <consortium name="Lawrence Berkeley National Laboratory"/>
            <person name="Van Ingen-Buijs V.A."/>
            <person name="Van Westerhoven A.C."/>
            <person name="Haridas S."/>
            <person name="Skiadas P."/>
            <person name="Martin F."/>
            <person name="Groenewald J.Z."/>
            <person name="Crous P.W."/>
            <person name="Seidl M.F."/>
        </authorList>
    </citation>
    <scope>NUCLEOTIDE SEQUENCE [LARGE SCALE GENOMIC DNA]</scope>
    <source>
        <strain evidence="3 4">CBS 122670</strain>
    </source>
</reference>
<keyword evidence="2" id="KW-0732">Signal</keyword>
<gene>
    <name evidence="3" type="ORF">IWX46DRAFT_96315</name>
</gene>
<evidence type="ECO:0008006" key="5">
    <source>
        <dbReference type="Google" id="ProtNLM"/>
    </source>
</evidence>
<feature type="chain" id="PRO_5046460613" description="Secreted protein" evidence="2">
    <location>
        <begin position="16"/>
        <end position="110"/>
    </location>
</feature>
<evidence type="ECO:0000256" key="2">
    <source>
        <dbReference type="SAM" id="SignalP"/>
    </source>
</evidence>